<name>A0A484SDM0_9ZZZZ</name>
<feature type="compositionally biased region" description="Basic residues" evidence="1">
    <location>
        <begin position="16"/>
        <end position="30"/>
    </location>
</feature>
<gene>
    <name evidence="2" type="ORF">BRI6_4803</name>
    <name evidence="3" type="ORF">BRI9_4807</name>
    <name evidence="4" type="ORF">IVO3_4802</name>
    <name evidence="5" type="ORF">RAN7_4794</name>
</gene>
<dbReference type="EMBL" id="CAADIP010000039">
    <property type="protein sequence ID" value="VFR94382.1"/>
    <property type="molecule type" value="Genomic_DNA"/>
</dbReference>
<organism evidence="3">
    <name type="scientific">plant metagenome</name>
    <dbReference type="NCBI Taxonomy" id="1297885"/>
    <lineage>
        <taxon>unclassified sequences</taxon>
        <taxon>metagenomes</taxon>
        <taxon>organismal metagenomes</taxon>
    </lineage>
</organism>
<protein>
    <submittedName>
        <fullName evidence="3">Uncharacterized protein</fullName>
    </submittedName>
</protein>
<evidence type="ECO:0000313" key="2">
    <source>
        <dbReference type="EMBL" id="VFR53394.1"/>
    </source>
</evidence>
<evidence type="ECO:0000313" key="4">
    <source>
        <dbReference type="EMBL" id="VFR94382.1"/>
    </source>
</evidence>
<reference evidence="3" key="1">
    <citation type="submission" date="2019-03" db="EMBL/GenBank/DDBJ databases">
        <authorList>
            <person name="Danneels B."/>
        </authorList>
    </citation>
    <scope>NUCLEOTIDE SEQUENCE</scope>
</reference>
<accession>A0A484SDM0</accession>
<evidence type="ECO:0000313" key="3">
    <source>
        <dbReference type="EMBL" id="VFR60754.1"/>
    </source>
</evidence>
<feature type="compositionally biased region" description="Basic residues" evidence="1">
    <location>
        <begin position="486"/>
        <end position="496"/>
    </location>
</feature>
<feature type="compositionally biased region" description="Basic and acidic residues" evidence="1">
    <location>
        <begin position="331"/>
        <end position="346"/>
    </location>
</feature>
<feature type="region of interest" description="Disordered" evidence="1">
    <location>
        <begin position="1"/>
        <end position="32"/>
    </location>
</feature>
<feature type="region of interest" description="Disordered" evidence="1">
    <location>
        <begin position="207"/>
        <end position="274"/>
    </location>
</feature>
<dbReference type="EMBL" id="CAADII010000010">
    <property type="protein sequence ID" value="VFR53394.1"/>
    <property type="molecule type" value="Genomic_DNA"/>
</dbReference>
<dbReference type="EMBL" id="CAADIK010000003">
    <property type="protein sequence ID" value="VFR60754.1"/>
    <property type="molecule type" value="Genomic_DNA"/>
</dbReference>
<dbReference type="EMBL" id="CAADIZ010000061">
    <property type="protein sequence ID" value="VFS31181.1"/>
    <property type="molecule type" value="Genomic_DNA"/>
</dbReference>
<feature type="region of interest" description="Disordered" evidence="1">
    <location>
        <begin position="297"/>
        <end position="544"/>
    </location>
</feature>
<evidence type="ECO:0000256" key="1">
    <source>
        <dbReference type="SAM" id="MobiDB-lite"/>
    </source>
</evidence>
<feature type="compositionally biased region" description="Basic and acidic residues" evidence="1">
    <location>
        <begin position="504"/>
        <end position="518"/>
    </location>
</feature>
<sequence>MAAPCPGAARGWHPDARRRRARRKAGHPGRRATALPRGAVLRRPAAVGRVSARFAVPAAGGRAVGRGVLRAHAAGHRGARAGVAGAGPGRIGERAAGLLRRVGPGPLGRAALRPGRSQLRRLPGHAAQLHPVPRAGHRLHRVLLEVLCPSSARRVQAGRLVRGHRGDPPALARADTAGAHGRVPALGGPGQPARPDARAGVEHRLRPAAWRPGQRGHPGTATGRGPDPRLAAAVVQPASDAAGSGRRGPRALLPARRLSGHVRGRRDRAGERAGFQPAAVLRSAALGRGARGLVLRRHAAPRADHRPAAHAARHRAPDRRDPQGRRGQHAVRPDAGGHGDVPDPGRHPAGRARSPSQPPGEEGRRRDPGIGAGAQGRAAGALADRQRPQALPRHAGVLPARPRRGRAGPPRAAARERHAQCRAAAGAGRGRGRSPQQLSALAALRVPPQPGPPAVVQPADVRPARSEPVASVGSQPGHGASGHHLLQPRRRGHHVRPVPQAGPADERPPIPVRPDRLGQVRHAQQHPQPGRGDLPPAHVHRRGR</sequence>
<evidence type="ECO:0000313" key="5">
    <source>
        <dbReference type="EMBL" id="VFS31181.1"/>
    </source>
</evidence>
<feature type="compositionally biased region" description="Low complexity" evidence="1">
    <location>
        <begin position="231"/>
        <end position="242"/>
    </location>
</feature>
<dbReference type="AlphaFoldDB" id="A0A484SDM0"/>
<proteinExistence type="predicted"/>